<feature type="region of interest" description="Adenylyl transferase" evidence="7">
    <location>
        <begin position="508"/>
        <end position="1007"/>
    </location>
</feature>
<dbReference type="GO" id="GO:0047388">
    <property type="term" value="F:[glutamine synthetase]-adenylyl-L-tyrosine phosphorylase activity"/>
    <property type="evidence" value="ECO:0007669"/>
    <property type="project" value="UniProtKB-EC"/>
</dbReference>
<evidence type="ECO:0000256" key="3">
    <source>
        <dbReference type="ARBA" id="ARBA00022741"/>
    </source>
</evidence>
<comment type="catalytic activity">
    <reaction evidence="7">
        <text>[glutamine synthetase]-L-tyrosine + ATP = [glutamine synthetase]-O(4)-(5'-adenylyl)-L-tyrosine + diphosphate</text>
        <dbReference type="Rhea" id="RHEA:18589"/>
        <dbReference type="Rhea" id="RHEA-COMP:10660"/>
        <dbReference type="Rhea" id="RHEA-COMP:10661"/>
        <dbReference type="ChEBI" id="CHEBI:30616"/>
        <dbReference type="ChEBI" id="CHEBI:33019"/>
        <dbReference type="ChEBI" id="CHEBI:46858"/>
        <dbReference type="ChEBI" id="CHEBI:83624"/>
        <dbReference type="EC" id="2.7.7.42"/>
    </reaction>
</comment>
<dbReference type="Pfam" id="PF08335">
    <property type="entry name" value="GlnD_UR_UTase"/>
    <property type="match status" value="2"/>
</dbReference>
<proteinExistence type="inferred from homology"/>
<dbReference type="AlphaFoldDB" id="A0A6M6JUF6"/>
<protein>
    <recommendedName>
        <fullName evidence="7">Bifunctional glutamine synthetase adenylyltransferase/adenylyl-removing enzyme</fullName>
    </recommendedName>
    <alternativeName>
        <fullName evidence="7">ATP:glutamine synthetase adenylyltransferase</fullName>
    </alternativeName>
    <alternativeName>
        <fullName evidence="7">ATase</fullName>
    </alternativeName>
    <domain>
        <recommendedName>
            <fullName evidence="7">Glutamine synthetase adenylyl-L-tyrosine phosphorylase</fullName>
            <ecNumber evidence="7">2.7.7.89</ecNumber>
        </recommendedName>
        <alternativeName>
            <fullName evidence="7">Adenylyl removase</fullName>
            <shortName evidence="7">AR</shortName>
            <shortName evidence="7">AT-N</shortName>
        </alternativeName>
    </domain>
    <domain>
        <recommendedName>
            <fullName evidence="7">Glutamine synthetase adenylyl transferase</fullName>
            <ecNumber evidence="7">2.7.7.42</ecNumber>
        </recommendedName>
        <alternativeName>
            <fullName evidence="7">Adenylyl transferase</fullName>
            <shortName evidence="7">AT</shortName>
            <shortName evidence="7">AT-C</shortName>
        </alternativeName>
    </domain>
</protein>
<keyword evidence="11" id="KW-1185">Reference proteome</keyword>
<keyword evidence="5 7" id="KW-0460">Magnesium</keyword>
<dbReference type="EC" id="2.7.7.89" evidence="7"/>
<dbReference type="EC" id="2.7.7.42" evidence="7"/>
<dbReference type="NCBIfam" id="NF010707">
    <property type="entry name" value="PRK14109.1"/>
    <property type="match status" value="1"/>
</dbReference>
<dbReference type="InterPro" id="IPR023057">
    <property type="entry name" value="GlnE"/>
</dbReference>
<name>A0A6M6JUF6_9PSEU</name>
<feature type="region of interest" description="Adenylyl removase" evidence="7">
    <location>
        <begin position="1"/>
        <end position="500"/>
    </location>
</feature>
<evidence type="ECO:0000256" key="5">
    <source>
        <dbReference type="ARBA" id="ARBA00022842"/>
    </source>
</evidence>
<evidence type="ECO:0000256" key="4">
    <source>
        <dbReference type="ARBA" id="ARBA00022840"/>
    </source>
</evidence>
<dbReference type="Gene3D" id="3.30.460.10">
    <property type="entry name" value="Beta Polymerase, domain 2"/>
    <property type="match status" value="2"/>
</dbReference>
<evidence type="ECO:0000313" key="11">
    <source>
        <dbReference type="Proteomes" id="UP000505377"/>
    </source>
</evidence>
<keyword evidence="6 7" id="KW-0511">Multifunctional enzyme</keyword>
<accession>A0A6M6JUF6</accession>
<keyword evidence="1 7" id="KW-0808">Transferase</keyword>
<dbReference type="PANTHER" id="PTHR30621:SF0">
    <property type="entry name" value="BIFUNCTIONAL GLUTAMINE SYNTHETASE ADENYLYLTRANSFERASE_ADENYLYL-REMOVING ENZYME"/>
    <property type="match status" value="1"/>
</dbReference>
<keyword evidence="4 7" id="KW-0067">ATP-binding</keyword>
<feature type="domain" description="PII-uridylyltransferase/Glutamine-synthetase adenylyltransferase" evidence="9">
    <location>
        <begin position="863"/>
        <end position="1003"/>
    </location>
</feature>
<feature type="domain" description="Glutamate-ammonia ligase adenylyltransferase repeated" evidence="8">
    <location>
        <begin position="87"/>
        <end position="328"/>
    </location>
</feature>
<dbReference type="InterPro" id="IPR043519">
    <property type="entry name" value="NT_sf"/>
</dbReference>
<dbReference type="GO" id="GO:0000287">
    <property type="term" value="F:magnesium ion binding"/>
    <property type="evidence" value="ECO:0007669"/>
    <property type="project" value="UniProtKB-UniRule"/>
</dbReference>
<evidence type="ECO:0000256" key="7">
    <source>
        <dbReference type="HAMAP-Rule" id="MF_00802"/>
    </source>
</evidence>
<evidence type="ECO:0000313" key="10">
    <source>
        <dbReference type="EMBL" id="QJY51055.1"/>
    </source>
</evidence>
<dbReference type="KEGG" id="pbro:HOP40_31595"/>
<keyword evidence="2 7" id="KW-0548">Nucleotidyltransferase</keyword>
<dbReference type="GO" id="GO:0008882">
    <property type="term" value="F:[glutamate-ammonia-ligase] adenylyltransferase activity"/>
    <property type="evidence" value="ECO:0007669"/>
    <property type="project" value="UniProtKB-UniRule"/>
</dbReference>
<dbReference type="Proteomes" id="UP000505377">
    <property type="component" value="Chromosome"/>
</dbReference>
<evidence type="ECO:0000256" key="2">
    <source>
        <dbReference type="ARBA" id="ARBA00022695"/>
    </source>
</evidence>
<comment type="function">
    <text evidence="7">Involved in the regulation of glutamine synthetase GlnA, a key enzyme in the process to assimilate ammonia. When cellular nitrogen levels are high, the C-terminal adenylyl transferase (AT) inactivates GlnA by covalent transfer of an adenylyl group from ATP to specific tyrosine residue of GlnA, thus reducing its activity. Conversely, when nitrogen levels are low, the N-terminal adenylyl removase (AR) activates GlnA by removing the adenylyl group by phosphorolysis, increasing its activity. The regulatory region of GlnE binds the signal transduction protein PII (GlnB) which indicates the nitrogen status of the cell.</text>
</comment>
<dbReference type="InterPro" id="IPR013546">
    <property type="entry name" value="PII_UdlTrfase/GS_AdlTrfase"/>
</dbReference>
<feature type="domain" description="Glutamate-ammonia ligase adenylyltransferase repeated" evidence="8">
    <location>
        <begin position="601"/>
        <end position="837"/>
    </location>
</feature>
<sequence length="1007" mass="108112">MRAVTRTGTSLARLGLTEPWAEATLTEIGWWAGDRPAPGAEPVMWSLARSPDPDLALRSAERLVAALPDRPAFDAALRADAGLRGRLFGLLGSSTALADHLVTHPDRWHRLAGDCAPDPASYPRTLLEAVGADPDAAPAGSPQGGRATLTGAAAIEALRTAYRDELLVLAAADLAAVGEPELAVLEVDEVAAHLADLAAAALQAAIAVAAAEAFPQRADAGDGRLAVIAMGKCGGHELNYVSDVDVVFVAEPADPAASKLAARMMRVAGEACFEVDANLRPEGRQGELVRTLDGHVSYYRRWAKTWEFQALLKARPIAGDPELGAAYLDAVAPMVWSAAERDGFVADVQAMRRRVEEHVKPEIAERELKLGRGGLRDVEFAVQLLQLVHGRTDEALRSPTTLEALAALSDGGYVARDDGANLAASYRFLRLLEHRLQLQKLRRTHLLPAAEDTAALRWLARAARLRPDGRHDVVGVLLAEWTRNARRVRRLHEKLFYRPLLSAVSRLPADTARLSEPAAAARLAALGWASPEGALGHLRALTAGVSRAAAIQHTLLPVLLDELSASPDPDRGLLAYRRVSEALASTPWYLRLLRDEGLVVSRLMRLLGTSALVPDLLVRAPEVLRLLAAPSGGRPDELTRDPAEFAASLRTTVARQHDPDTAAATARSMRRHEMLRVACADLLGQLDTEQVCAALSSVWVAVLEATLASVQRALGSAEPPARIAVIGMGRLGGAELGYSSDADVLFVCEPVDGATDQEAVKYATTVAETVRRRLGSPSPDPALVVDADLRPEGRSGPLVRTLESYRNYYARWSETWEAQALLRARPVAGDAGLGRRFVALVDPIRYPADGLPDAAVTEIRRIKARVDAERLPRGADRSLHTKLGLGGLADVEWTVQLLQLQHAGDLPELRTTSTLDGLREAGEAGLLAAEDVAELAAGWTTATRARNAVMLVRGKPGDQLPRSGRKLAAVAAALGYPADGDSGVFLDDYRRVTRRSRAVVERVFYGW</sequence>
<organism evidence="10 11">
    <name type="scientific">Pseudonocardia broussonetiae</name>
    <dbReference type="NCBI Taxonomy" id="2736640"/>
    <lineage>
        <taxon>Bacteria</taxon>
        <taxon>Bacillati</taxon>
        <taxon>Actinomycetota</taxon>
        <taxon>Actinomycetes</taxon>
        <taxon>Pseudonocardiales</taxon>
        <taxon>Pseudonocardiaceae</taxon>
        <taxon>Pseudonocardia</taxon>
    </lineage>
</organism>
<dbReference type="GO" id="GO:0005524">
    <property type="term" value="F:ATP binding"/>
    <property type="evidence" value="ECO:0007669"/>
    <property type="project" value="UniProtKB-UniRule"/>
</dbReference>
<dbReference type="CDD" id="cd05401">
    <property type="entry name" value="NT_GlnE_GlnD_like"/>
    <property type="match status" value="2"/>
</dbReference>
<comment type="catalytic activity">
    <reaction evidence="7">
        <text>[glutamine synthetase]-O(4)-(5'-adenylyl)-L-tyrosine + phosphate = [glutamine synthetase]-L-tyrosine + ADP</text>
        <dbReference type="Rhea" id="RHEA:43716"/>
        <dbReference type="Rhea" id="RHEA-COMP:10660"/>
        <dbReference type="Rhea" id="RHEA-COMP:10661"/>
        <dbReference type="ChEBI" id="CHEBI:43474"/>
        <dbReference type="ChEBI" id="CHEBI:46858"/>
        <dbReference type="ChEBI" id="CHEBI:83624"/>
        <dbReference type="ChEBI" id="CHEBI:456216"/>
        <dbReference type="EC" id="2.7.7.89"/>
    </reaction>
</comment>
<dbReference type="HAMAP" id="MF_00802">
    <property type="entry name" value="GlnE"/>
    <property type="match status" value="1"/>
</dbReference>
<gene>
    <name evidence="7" type="primary">glnE</name>
    <name evidence="10" type="ORF">HOP40_31595</name>
</gene>
<dbReference type="SUPFAM" id="SSF81593">
    <property type="entry name" value="Nucleotidyltransferase substrate binding subunit/domain"/>
    <property type="match status" value="2"/>
</dbReference>
<dbReference type="PANTHER" id="PTHR30621">
    <property type="entry name" value="GLUTAMINE SYNTHETASE ADENYLYLTRANSFERASE"/>
    <property type="match status" value="1"/>
</dbReference>
<dbReference type="InterPro" id="IPR005190">
    <property type="entry name" value="GlnE_rpt_dom"/>
</dbReference>
<evidence type="ECO:0000259" key="8">
    <source>
        <dbReference type="Pfam" id="PF03710"/>
    </source>
</evidence>
<keyword evidence="3 7" id="KW-0547">Nucleotide-binding</keyword>
<dbReference type="GO" id="GO:0000820">
    <property type="term" value="P:regulation of glutamine family amino acid metabolic process"/>
    <property type="evidence" value="ECO:0007669"/>
    <property type="project" value="UniProtKB-UniRule"/>
</dbReference>
<reference evidence="10 11" key="1">
    <citation type="submission" date="2020-05" db="EMBL/GenBank/DDBJ databases">
        <authorList>
            <person name="Mo P."/>
        </authorList>
    </citation>
    <scope>NUCLEOTIDE SEQUENCE [LARGE SCALE GENOMIC DNA]</scope>
    <source>
        <strain evidence="10 11">Gen01</strain>
    </source>
</reference>
<feature type="domain" description="PII-uridylyltransferase/Glutamine-synthetase adenylyltransferase" evidence="9">
    <location>
        <begin position="350"/>
        <end position="496"/>
    </location>
</feature>
<evidence type="ECO:0000259" key="9">
    <source>
        <dbReference type="Pfam" id="PF08335"/>
    </source>
</evidence>
<evidence type="ECO:0000256" key="6">
    <source>
        <dbReference type="ARBA" id="ARBA00023268"/>
    </source>
</evidence>
<evidence type="ECO:0000256" key="1">
    <source>
        <dbReference type="ARBA" id="ARBA00022679"/>
    </source>
</evidence>
<comment type="similarity">
    <text evidence="7">Belongs to the GlnE family.</text>
</comment>
<dbReference type="EMBL" id="CP053564">
    <property type="protein sequence ID" value="QJY51055.1"/>
    <property type="molecule type" value="Genomic_DNA"/>
</dbReference>
<comment type="cofactor">
    <cofactor evidence="7">
        <name>Mg(2+)</name>
        <dbReference type="ChEBI" id="CHEBI:18420"/>
    </cofactor>
</comment>
<dbReference type="GO" id="GO:0005829">
    <property type="term" value="C:cytosol"/>
    <property type="evidence" value="ECO:0007669"/>
    <property type="project" value="TreeGrafter"/>
</dbReference>
<dbReference type="Gene3D" id="1.20.120.330">
    <property type="entry name" value="Nucleotidyltransferases domain 2"/>
    <property type="match status" value="2"/>
</dbReference>
<dbReference type="SUPFAM" id="SSF81301">
    <property type="entry name" value="Nucleotidyltransferase"/>
    <property type="match status" value="2"/>
</dbReference>
<dbReference type="Pfam" id="PF03710">
    <property type="entry name" value="GlnE"/>
    <property type="match status" value="2"/>
</dbReference>